<evidence type="ECO:0000256" key="12">
    <source>
        <dbReference type="RuleBase" id="RU003857"/>
    </source>
</evidence>
<keyword evidence="6" id="KW-0631">Potassium channel</keyword>
<dbReference type="GO" id="GO:0022841">
    <property type="term" value="F:potassium ion leak channel activity"/>
    <property type="evidence" value="ECO:0007669"/>
    <property type="project" value="TreeGrafter"/>
</dbReference>
<dbReference type="PRINTS" id="PR01333">
    <property type="entry name" value="2POREKCHANEL"/>
</dbReference>
<feature type="region of interest" description="Disordered" evidence="13">
    <location>
        <begin position="1"/>
        <end position="24"/>
    </location>
</feature>
<dbReference type="GO" id="GO:0015271">
    <property type="term" value="F:outward rectifier potassium channel activity"/>
    <property type="evidence" value="ECO:0007669"/>
    <property type="project" value="TreeGrafter"/>
</dbReference>
<keyword evidence="7" id="KW-0630">Potassium</keyword>
<evidence type="ECO:0000256" key="6">
    <source>
        <dbReference type="ARBA" id="ARBA00022826"/>
    </source>
</evidence>
<dbReference type="Gene3D" id="1.10.287.70">
    <property type="match status" value="1"/>
</dbReference>
<evidence type="ECO:0000256" key="4">
    <source>
        <dbReference type="ARBA" id="ARBA00022538"/>
    </source>
</evidence>
<evidence type="ECO:0000313" key="16">
    <source>
        <dbReference type="EMBL" id="CAH1112958.1"/>
    </source>
</evidence>
<feature type="transmembrane region" description="Helical" evidence="14">
    <location>
        <begin position="282"/>
        <end position="302"/>
    </location>
</feature>
<keyword evidence="9 12" id="KW-0406">Ion transport</keyword>
<dbReference type="SUPFAM" id="SSF81324">
    <property type="entry name" value="Voltage-gated potassium channels"/>
    <property type="match status" value="2"/>
</dbReference>
<keyword evidence="4" id="KW-0633">Potassium transport</keyword>
<proteinExistence type="inferred from homology"/>
<feature type="transmembrane region" description="Helical" evidence="14">
    <location>
        <begin position="215"/>
        <end position="240"/>
    </location>
</feature>
<keyword evidence="5 12" id="KW-0812">Transmembrane</keyword>
<feature type="transmembrane region" description="Helical" evidence="14">
    <location>
        <begin position="131"/>
        <end position="153"/>
    </location>
</feature>
<dbReference type="Pfam" id="PF07885">
    <property type="entry name" value="Ion_trans_2"/>
    <property type="match status" value="2"/>
</dbReference>
<evidence type="ECO:0000256" key="14">
    <source>
        <dbReference type="SAM" id="Phobius"/>
    </source>
</evidence>
<dbReference type="AlphaFoldDB" id="A0A9P0GL00"/>
<dbReference type="Proteomes" id="UP001153636">
    <property type="component" value="Chromosome 7"/>
</dbReference>
<dbReference type="PANTHER" id="PTHR11003:SF87">
    <property type="entry name" value="POTASSIUM CHANNEL DOMAIN-CONTAINING PROTEIN"/>
    <property type="match status" value="1"/>
</dbReference>
<organism evidence="16 17">
    <name type="scientific">Psylliodes chrysocephalus</name>
    <dbReference type="NCBI Taxonomy" id="3402493"/>
    <lineage>
        <taxon>Eukaryota</taxon>
        <taxon>Metazoa</taxon>
        <taxon>Ecdysozoa</taxon>
        <taxon>Arthropoda</taxon>
        <taxon>Hexapoda</taxon>
        <taxon>Insecta</taxon>
        <taxon>Pterygota</taxon>
        <taxon>Neoptera</taxon>
        <taxon>Endopterygota</taxon>
        <taxon>Coleoptera</taxon>
        <taxon>Polyphaga</taxon>
        <taxon>Cucujiformia</taxon>
        <taxon>Chrysomeloidea</taxon>
        <taxon>Chrysomelidae</taxon>
        <taxon>Galerucinae</taxon>
        <taxon>Alticini</taxon>
        <taxon>Psylliodes</taxon>
    </lineage>
</organism>
<evidence type="ECO:0000256" key="11">
    <source>
        <dbReference type="ARBA" id="ARBA00023303"/>
    </source>
</evidence>
<dbReference type="InterPro" id="IPR003092">
    <property type="entry name" value="2pore_dom_K_chnl_TASK"/>
</dbReference>
<dbReference type="InterPro" id="IPR013099">
    <property type="entry name" value="K_chnl_dom"/>
</dbReference>
<dbReference type="OrthoDB" id="297496at2759"/>
<dbReference type="GO" id="GO:0030322">
    <property type="term" value="P:stabilization of membrane potential"/>
    <property type="evidence" value="ECO:0007669"/>
    <property type="project" value="TreeGrafter"/>
</dbReference>
<comment type="subcellular location">
    <subcellularLocation>
        <location evidence="1">Membrane</location>
        <topology evidence="1">Multi-pass membrane protein</topology>
    </subcellularLocation>
</comment>
<evidence type="ECO:0000256" key="13">
    <source>
        <dbReference type="SAM" id="MobiDB-lite"/>
    </source>
</evidence>
<evidence type="ECO:0000259" key="15">
    <source>
        <dbReference type="Pfam" id="PF07885"/>
    </source>
</evidence>
<accession>A0A9P0GL00</accession>
<keyword evidence="3 12" id="KW-0813">Transport</keyword>
<sequence length="343" mass="39172">MDTYYRNGSSRSRASSSLSDNDPRAKIKDCCRKVVAFMFTQVGLGALVFGYTLIGAVSFMNLEKKGNNTEPDEIQFHRKKYMVQLYKVALKNNIFDEKNFSIDTDRVLKNYQDKVVEIFKHGYSEYSTSDIWTFPAALMFSLSVITMIGYGNLVPKTNYGKLVAVIYALFGIPLYILFFLNVGDALAGVFRWIYKKLYRCSTQPDEESDLPPKRIIVPSSACVWVMVLYVLAGAGAFWAWEGWEYLDSVYFCATSLCKIGMGDFVPGKNILSPTEGDQTKLVISYVYIFFGLGLVAMCYNLMREEIREKVKNIQEDFNQCLEDTRTRIIACCNKIRGIEDVYY</sequence>
<feature type="transmembrane region" description="Helical" evidence="14">
    <location>
        <begin position="42"/>
        <end position="62"/>
    </location>
</feature>
<keyword evidence="17" id="KW-1185">Reference proteome</keyword>
<dbReference type="PRINTS" id="PR01095">
    <property type="entry name" value="TASKCHANNEL"/>
</dbReference>
<feature type="domain" description="Potassium channel" evidence="15">
    <location>
        <begin position="225"/>
        <end position="306"/>
    </location>
</feature>
<evidence type="ECO:0000256" key="10">
    <source>
        <dbReference type="ARBA" id="ARBA00023136"/>
    </source>
</evidence>
<evidence type="ECO:0000256" key="7">
    <source>
        <dbReference type="ARBA" id="ARBA00022958"/>
    </source>
</evidence>
<evidence type="ECO:0000256" key="3">
    <source>
        <dbReference type="ARBA" id="ARBA00022448"/>
    </source>
</evidence>
<dbReference type="PANTHER" id="PTHR11003">
    <property type="entry name" value="POTASSIUM CHANNEL, SUBFAMILY K"/>
    <property type="match status" value="1"/>
</dbReference>
<feature type="transmembrane region" description="Helical" evidence="14">
    <location>
        <begin position="165"/>
        <end position="194"/>
    </location>
</feature>
<evidence type="ECO:0000256" key="5">
    <source>
        <dbReference type="ARBA" id="ARBA00022692"/>
    </source>
</evidence>
<evidence type="ECO:0000256" key="9">
    <source>
        <dbReference type="ARBA" id="ARBA00023065"/>
    </source>
</evidence>
<feature type="compositionally biased region" description="Low complexity" evidence="13">
    <location>
        <begin position="9"/>
        <end position="19"/>
    </location>
</feature>
<evidence type="ECO:0000256" key="1">
    <source>
        <dbReference type="ARBA" id="ARBA00004141"/>
    </source>
</evidence>
<feature type="domain" description="Potassium channel" evidence="15">
    <location>
        <begin position="122"/>
        <end position="186"/>
    </location>
</feature>
<keyword evidence="10 14" id="KW-0472">Membrane</keyword>
<evidence type="ECO:0000256" key="2">
    <source>
        <dbReference type="ARBA" id="ARBA00006666"/>
    </source>
</evidence>
<dbReference type="EMBL" id="OV651819">
    <property type="protein sequence ID" value="CAH1112958.1"/>
    <property type="molecule type" value="Genomic_DNA"/>
</dbReference>
<keyword evidence="11 12" id="KW-0407">Ion channel</keyword>
<gene>
    <name evidence="16" type="ORF">PSYICH_LOCUS13973</name>
</gene>
<evidence type="ECO:0000313" key="17">
    <source>
        <dbReference type="Proteomes" id="UP001153636"/>
    </source>
</evidence>
<keyword evidence="8 14" id="KW-1133">Transmembrane helix</keyword>
<name>A0A9P0GL00_9CUCU</name>
<comment type="similarity">
    <text evidence="2 12">Belongs to the two pore domain potassium channel (TC 1.A.1.8) family.</text>
</comment>
<dbReference type="GO" id="GO:0005886">
    <property type="term" value="C:plasma membrane"/>
    <property type="evidence" value="ECO:0007669"/>
    <property type="project" value="TreeGrafter"/>
</dbReference>
<evidence type="ECO:0000256" key="8">
    <source>
        <dbReference type="ARBA" id="ARBA00022989"/>
    </source>
</evidence>
<protein>
    <recommendedName>
        <fullName evidence="15">Potassium channel domain-containing protein</fullName>
    </recommendedName>
</protein>
<reference evidence="16" key="1">
    <citation type="submission" date="2022-01" db="EMBL/GenBank/DDBJ databases">
        <authorList>
            <person name="King R."/>
        </authorList>
    </citation>
    <scope>NUCLEOTIDE SEQUENCE</scope>
</reference>
<dbReference type="InterPro" id="IPR003280">
    <property type="entry name" value="2pore_dom_K_chnl"/>
</dbReference>